<dbReference type="PANTHER" id="PTHR12126">
    <property type="entry name" value="NADH-UBIQUINONE OXIDOREDUCTASE 39 KDA SUBUNIT-RELATED"/>
    <property type="match status" value="1"/>
</dbReference>
<organism evidence="2 3">
    <name type="scientific">Brevundimonas halotolerans</name>
    <dbReference type="NCBI Taxonomy" id="69670"/>
    <lineage>
        <taxon>Bacteria</taxon>
        <taxon>Pseudomonadati</taxon>
        <taxon>Pseudomonadota</taxon>
        <taxon>Alphaproteobacteria</taxon>
        <taxon>Caulobacterales</taxon>
        <taxon>Caulobacteraceae</taxon>
        <taxon>Brevundimonas</taxon>
    </lineage>
</organism>
<protein>
    <submittedName>
        <fullName evidence="2">NADH dehydrogenase</fullName>
        <ecNumber evidence="2">1.6.99.3</ecNumber>
    </submittedName>
</protein>
<evidence type="ECO:0000259" key="1">
    <source>
        <dbReference type="Pfam" id="PF01370"/>
    </source>
</evidence>
<accession>A0A7W9A4Z6</accession>
<feature type="domain" description="NAD-dependent epimerase/dehydratase" evidence="1">
    <location>
        <begin position="9"/>
        <end position="211"/>
    </location>
</feature>
<sequence>MMPSGSGLVTVFGGSGFVGTQVVRALARRGLRVRVAVRNPNLAHDLKPLGDVGQVMPVYGDITDAGTVRNAVAGADTVINLVGILYERPGSKAFERIHVEGARTVAEAAKAAGARRMVQMSAIGADPNSESAYARSKAQGETAVAEAFPGAVIVRPSIVFGPGDGFFNRFAAMSGIAPALPLIGGGQTRFQPVFVGDVAEAVARVATDPAWAGQTVELGGPTVVTFEEVLKMIARETGRHRLLLPLPFPVARAIGSVAQLTTLVGIPPVLTRDQILLMQTDNVVAEGATGLGDLGIEPTGMAAVVPNYLWRYRRGGQFAEQPVG</sequence>
<gene>
    <name evidence="2" type="ORF">FHS65_002098</name>
</gene>
<dbReference type="GO" id="GO:0044877">
    <property type="term" value="F:protein-containing complex binding"/>
    <property type="evidence" value="ECO:0007669"/>
    <property type="project" value="TreeGrafter"/>
</dbReference>
<comment type="caution">
    <text evidence="2">The sequence shown here is derived from an EMBL/GenBank/DDBJ whole genome shotgun (WGS) entry which is preliminary data.</text>
</comment>
<dbReference type="Pfam" id="PF01370">
    <property type="entry name" value="Epimerase"/>
    <property type="match status" value="1"/>
</dbReference>
<dbReference type="InterPro" id="IPR051207">
    <property type="entry name" value="ComplexI_NDUFA9_subunit"/>
</dbReference>
<dbReference type="PANTHER" id="PTHR12126:SF11">
    <property type="entry name" value="NADH DEHYDROGENASE [UBIQUINONE] 1 ALPHA SUBCOMPLEX SUBUNIT 9, MITOCHONDRIAL"/>
    <property type="match status" value="1"/>
</dbReference>
<evidence type="ECO:0000313" key="2">
    <source>
        <dbReference type="EMBL" id="MBB5661337.1"/>
    </source>
</evidence>
<dbReference type="AlphaFoldDB" id="A0A7W9A4Z6"/>
<keyword evidence="3" id="KW-1185">Reference proteome</keyword>
<dbReference type="InterPro" id="IPR001509">
    <property type="entry name" value="Epimerase_deHydtase"/>
</dbReference>
<dbReference type="InterPro" id="IPR036291">
    <property type="entry name" value="NAD(P)-bd_dom_sf"/>
</dbReference>
<dbReference type="RefSeq" id="WP_164461733.1">
    <property type="nucleotide sequence ID" value="NZ_JACIJB010000010.1"/>
</dbReference>
<keyword evidence="2" id="KW-0560">Oxidoreductase</keyword>
<evidence type="ECO:0000313" key="3">
    <source>
        <dbReference type="Proteomes" id="UP000548978"/>
    </source>
</evidence>
<dbReference type="SUPFAM" id="SSF51735">
    <property type="entry name" value="NAD(P)-binding Rossmann-fold domains"/>
    <property type="match status" value="1"/>
</dbReference>
<dbReference type="CDD" id="cd05271">
    <property type="entry name" value="NDUFA9_like_SDR_a"/>
    <property type="match status" value="1"/>
</dbReference>
<dbReference type="EMBL" id="JACIJB010000010">
    <property type="protein sequence ID" value="MBB5661337.1"/>
    <property type="molecule type" value="Genomic_DNA"/>
</dbReference>
<proteinExistence type="predicted"/>
<dbReference type="FunFam" id="3.40.50.720:FF:000702">
    <property type="entry name" value="NADH dehydrogenase (Ubiquinone)"/>
    <property type="match status" value="1"/>
</dbReference>
<dbReference type="Gene3D" id="3.40.50.720">
    <property type="entry name" value="NAD(P)-binding Rossmann-like Domain"/>
    <property type="match status" value="1"/>
</dbReference>
<dbReference type="Proteomes" id="UP000548978">
    <property type="component" value="Unassembled WGS sequence"/>
</dbReference>
<dbReference type="EC" id="1.6.99.3" evidence="2"/>
<dbReference type="GO" id="GO:0016491">
    <property type="term" value="F:oxidoreductase activity"/>
    <property type="evidence" value="ECO:0007669"/>
    <property type="project" value="UniProtKB-KW"/>
</dbReference>
<reference evidence="2 3" key="1">
    <citation type="submission" date="2020-08" db="EMBL/GenBank/DDBJ databases">
        <title>Genomic Encyclopedia of Type Strains, Phase IV (KMG-IV): sequencing the most valuable type-strain genomes for metagenomic binning, comparative biology and taxonomic classification.</title>
        <authorList>
            <person name="Goeker M."/>
        </authorList>
    </citation>
    <scope>NUCLEOTIDE SEQUENCE [LARGE SCALE GENOMIC DNA]</scope>
    <source>
        <strain evidence="2 3">DSM 24448</strain>
    </source>
</reference>
<name>A0A7W9A4Z6_9CAUL</name>